<sequence length="174" mass="18768">MDDSSLLRPPQPHVLNVGLLCAYNNTDITQYVGWKQTAGGVGVAWDKIRKDGILPSYDVLNLTWVLGECVESRDAGAVINWAQTGADVVLGPACSACKSFSIEHHSIISPLLAAVISGTVGKYFNFPIVVWAATFSSSLLDVSEYPTVMSSTFSSIKFVQLGFDEFAVTTTLFI</sequence>
<keyword evidence="2" id="KW-1185">Reference proteome</keyword>
<name>W2T9Y4_NECAM</name>
<dbReference type="AlphaFoldDB" id="W2T9Y4"/>
<reference evidence="2" key="1">
    <citation type="journal article" date="2014" name="Nat. Genet.">
        <title>Genome of the human hookworm Necator americanus.</title>
        <authorList>
            <person name="Tang Y.T."/>
            <person name="Gao X."/>
            <person name="Rosa B.A."/>
            <person name="Abubucker S."/>
            <person name="Hallsworth-Pepin K."/>
            <person name="Martin J."/>
            <person name="Tyagi R."/>
            <person name="Heizer E."/>
            <person name="Zhang X."/>
            <person name="Bhonagiri-Palsikar V."/>
            <person name="Minx P."/>
            <person name="Warren W.C."/>
            <person name="Wang Q."/>
            <person name="Zhan B."/>
            <person name="Hotez P.J."/>
            <person name="Sternberg P.W."/>
            <person name="Dougall A."/>
            <person name="Gaze S.T."/>
            <person name="Mulvenna J."/>
            <person name="Sotillo J."/>
            <person name="Ranganathan S."/>
            <person name="Rabelo E.M."/>
            <person name="Wilson R.K."/>
            <person name="Felgner P.L."/>
            <person name="Bethony J."/>
            <person name="Hawdon J.M."/>
            <person name="Gasser R.B."/>
            <person name="Loukas A."/>
            <person name="Mitreva M."/>
        </authorList>
    </citation>
    <scope>NUCLEOTIDE SEQUENCE [LARGE SCALE GENOMIC DNA]</scope>
</reference>
<evidence type="ECO:0000313" key="1">
    <source>
        <dbReference type="EMBL" id="ETN78021.1"/>
    </source>
</evidence>
<dbReference type="InterPro" id="IPR028082">
    <property type="entry name" value="Peripla_BP_I"/>
</dbReference>
<evidence type="ECO:0000313" key="2">
    <source>
        <dbReference type="Proteomes" id="UP000053676"/>
    </source>
</evidence>
<dbReference type="EMBL" id="KI660117">
    <property type="protein sequence ID" value="ETN78021.1"/>
    <property type="molecule type" value="Genomic_DNA"/>
</dbReference>
<dbReference type="KEGG" id="nai:NECAME_02980"/>
<protein>
    <recommendedName>
        <fullName evidence="3">Receptor ligand binding region domain-containing protein</fullName>
    </recommendedName>
</protein>
<dbReference type="Gene3D" id="3.40.50.2300">
    <property type="match status" value="1"/>
</dbReference>
<proteinExistence type="predicted"/>
<dbReference type="OMA" id="AVINWAQ"/>
<dbReference type="Proteomes" id="UP000053676">
    <property type="component" value="Unassembled WGS sequence"/>
</dbReference>
<gene>
    <name evidence="1" type="ORF">NECAME_02980</name>
</gene>
<accession>W2T9Y4</accession>
<dbReference type="OrthoDB" id="5867643at2759"/>
<evidence type="ECO:0008006" key="3">
    <source>
        <dbReference type="Google" id="ProtNLM"/>
    </source>
</evidence>
<dbReference type="SUPFAM" id="SSF53822">
    <property type="entry name" value="Periplasmic binding protein-like I"/>
    <property type="match status" value="1"/>
</dbReference>
<organism evidence="1 2">
    <name type="scientific">Necator americanus</name>
    <name type="common">Human hookworm</name>
    <dbReference type="NCBI Taxonomy" id="51031"/>
    <lineage>
        <taxon>Eukaryota</taxon>
        <taxon>Metazoa</taxon>
        <taxon>Ecdysozoa</taxon>
        <taxon>Nematoda</taxon>
        <taxon>Chromadorea</taxon>
        <taxon>Rhabditida</taxon>
        <taxon>Rhabditina</taxon>
        <taxon>Rhabditomorpha</taxon>
        <taxon>Strongyloidea</taxon>
        <taxon>Ancylostomatidae</taxon>
        <taxon>Bunostominae</taxon>
        <taxon>Necator</taxon>
    </lineage>
</organism>